<evidence type="ECO:0000313" key="2">
    <source>
        <dbReference type="EMBL" id="GAA4461577.1"/>
    </source>
</evidence>
<dbReference type="RefSeq" id="WP_345078463.1">
    <property type="nucleotide sequence ID" value="NZ_BAABFA010000005.1"/>
</dbReference>
<name>A0ABP8N5D6_9BACT</name>
<evidence type="ECO:0000256" key="1">
    <source>
        <dbReference type="SAM" id="SignalP"/>
    </source>
</evidence>
<accession>A0ABP8N5D6</accession>
<evidence type="ECO:0000313" key="3">
    <source>
        <dbReference type="Proteomes" id="UP001500067"/>
    </source>
</evidence>
<proteinExistence type="predicted"/>
<protein>
    <submittedName>
        <fullName evidence="2">Uncharacterized protein</fullName>
    </submittedName>
</protein>
<comment type="caution">
    <text evidence="2">The sequence shown here is derived from an EMBL/GenBank/DDBJ whole genome shotgun (WGS) entry which is preliminary data.</text>
</comment>
<organism evidence="2 3">
    <name type="scientific">Nemorincola caseinilytica</name>
    <dbReference type="NCBI Taxonomy" id="2054315"/>
    <lineage>
        <taxon>Bacteria</taxon>
        <taxon>Pseudomonadati</taxon>
        <taxon>Bacteroidota</taxon>
        <taxon>Chitinophagia</taxon>
        <taxon>Chitinophagales</taxon>
        <taxon>Chitinophagaceae</taxon>
        <taxon>Nemorincola</taxon>
    </lineage>
</organism>
<keyword evidence="1" id="KW-0732">Signal</keyword>
<feature type="signal peptide" evidence="1">
    <location>
        <begin position="1"/>
        <end position="21"/>
    </location>
</feature>
<gene>
    <name evidence="2" type="ORF">GCM10023093_06450</name>
</gene>
<dbReference type="EMBL" id="BAABFA010000005">
    <property type="protein sequence ID" value="GAA4461577.1"/>
    <property type="molecule type" value="Genomic_DNA"/>
</dbReference>
<feature type="chain" id="PRO_5047398362" evidence="1">
    <location>
        <begin position="22"/>
        <end position="157"/>
    </location>
</feature>
<reference evidence="3" key="1">
    <citation type="journal article" date="2019" name="Int. J. Syst. Evol. Microbiol.">
        <title>The Global Catalogue of Microorganisms (GCM) 10K type strain sequencing project: providing services to taxonomists for standard genome sequencing and annotation.</title>
        <authorList>
            <consortium name="The Broad Institute Genomics Platform"/>
            <consortium name="The Broad Institute Genome Sequencing Center for Infectious Disease"/>
            <person name="Wu L."/>
            <person name="Ma J."/>
        </authorList>
    </citation>
    <scope>NUCLEOTIDE SEQUENCE [LARGE SCALE GENOMIC DNA]</scope>
    <source>
        <strain evidence="3">JCM 32105</strain>
    </source>
</reference>
<dbReference type="Proteomes" id="UP001500067">
    <property type="component" value="Unassembled WGS sequence"/>
</dbReference>
<sequence length="157" mass="17800">MKRSTILLLLSIILSSSAAFAQYTFPLPELVKLPSKNASDFETIMLEKDYSLQTKLSDQVSKVYTSDKAGVNDKKYTFVRRQVPNAAVGITFTTTDKKYYLDIKAKLAASGYKFVKEEHKTIEKVEATWYHYSNGTMNVSICSYTTDANWFAVQVHL</sequence>
<keyword evidence="3" id="KW-1185">Reference proteome</keyword>